<proteinExistence type="predicted"/>
<keyword evidence="2" id="KW-1185">Reference proteome</keyword>
<name>D0LNT9_HALO1</name>
<dbReference type="KEGG" id="hoh:Hoch_6294"/>
<sequence>MSGDAKRSKRVRLAPGDVVAVPFTRDLGAALVVRDLGRGTAVFEVLASLWKRDTEWQDDADTERSLGRINAWVDTTCLKFDWWRKIGSTALPATEYRRKVINMSPPFPAALEALDLHREAGHLAEDLRVYFQVLCCAAKWHDTQRERAQTTMAFLRRHELLSPAGQGETVDEEFVLHSDLLTDTGRRFYDQVFRCAYVPDEFASDTEAKLEHWWWEFQRAGSAERLYSARHYQGLFEEEWPPATAR</sequence>
<accession>D0LNT9</accession>
<evidence type="ECO:0000313" key="2">
    <source>
        <dbReference type="Proteomes" id="UP000001880"/>
    </source>
</evidence>
<evidence type="ECO:0000313" key="1">
    <source>
        <dbReference type="EMBL" id="ACY18765.1"/>
    </source>
</evidence>
<reference evidence="1 2" key="1">
    <citation type="journal article" date="2010" name="Stand. Genomic Sci.">
        <title>Complete genome sequence of Haliangium ochraceum type strain (SMP-2).</title>
        <authorList>
            <consortium name="US DOE Joint Genome Institute (JGI-PGF)"/>
            <person name="Ivanova N."/>
            <person name="Daum C."/>
            <person name="Lang E."/>
            <person name="Abt B."/>
            <person name="Kopitz M."/>
            <person name="Saunders E."/>
            <person name="Lapidus A."/>
            <person name="Lucas S."/>
            <person name="Glavina Del Rio T."/>
            <person name="Nolan M."/>
            <person name="Tice H."/>
            <person name="Copeland A."/>
            <person name="Cheng J.F."/>
            <person name="Chen F."/>
            <person name="Bruce D."/>
            <person name="Goodwin L."/>
            <person name="Pitluck S."/>
            <person name="Mavromatis K."/>
            <person name="Pati A."/>
            <person name="Mikhailova N."/>
            <person name="Chen A."/>
            <person name="Palaniappan K."/>
            <person name="Land M."/>
            <person name="Hauser L."/>
            <person name="Chang Y.J."/>
            <person name="Jeffries C.D."/>
            <person name="Detter J.C."/>
            <person name="Brettin T."/>
            <person name="Rohde M."/>
            <person name="Goker M."/>
            <person name="Bristow J."/>
            <person name="Markowitz V."/>
            <person name="Eisen J.A."/>
            <person name="Hugenholtz P."/>
            <person name="Kyrpides N.C."/>
            <person name="Klenk H.P."/>
        </authorList>
    </citation>
    <scope>NUCLEOTIDE SEQUENCE [LARGE SCALE GENOMIC DNA]</scope>
    <source>
        <strain evidence="2">DSM 14365 / CIP 107738 / JCM 11303 / AJ 13395 / SMP-2</strain>
    </source>
</reference>
<dbReference type="Proteomes" id="UP000001880">
    <property type="component" value="Chromosome"/>
</dbReference>
<dbReference type="EMBL" id="CP001804">
    <property type="protein sequence ID" value="ACY18765.1"/>
    <property type="molecule type" value="Genomic_DNA"/>
</dbReference>
<organism evidence="1 2">
    <name type="scientific">Haliangium ochraceum (strain DSM 14365 / JCM 11303 / SMP-2)</name>
    <dbReference type="NCBI Taxonomy" id="502025"/>
    <lineage>
        <taxon>Bacteria</taxon>
        <taxon>Pseudomonadati</taxon>
        <taxon>Myxococcota</taxon>
        <taxon>Polyangia</taxon>
        <taxon>Haliangiales</taxon>
        <taxon>Kofleriaceae</taxon>
        <taxon>Haliangium</taxon>
    </lineage>
</organism>
<gene>
    <name evidence="1" type="ordered locus">Hoch_6294</name>
</gene>
<dbReference type="STRING" id="502025.Hoch_6294"/>
<dbReference type="AlphaFoldDB" id="D0LNT9"/>
<dbReference type="HOGENOM" id="CLU_1127838_0_0_7"/>
<protein>
    <submittedName>
        <fullName evidence="1">Uncharacterized protein</fullName>
    </submittedName>
</protein>